<dbReference type="Pfam" id="PF00535">
    <property type="entry name" value="Glycos_transf_2"/>
    <property type="match status" value="1"/>
</dbReference>
<evidence type="ECO:0000313" key="2">
    <source>
        <dbReference type="EMBL" id="AQP38752.1"/>
    </source>
</evidence>
<dbReference type="EMBL" id="CP012098">
    <property type="protein sequence ID" value="AQP38752.1"/>
    <property type="molecule type" value="Genomic_DNA"/>
</dbReference>
<dbReference type="Gene3D" id="3.90.550.10">
    <property type="entry name" value="Spore Coat Polysaccharide Biosynthesis Protein SpsA, Chain A"/>
    <property type="match status" value="1"/>
</dbReference>
<dbReference type="PANTHER" id="PTHR48090">
    <property type="entry name" value="UNDECAPRENYL-PHOSPHATE 4-DEOXY-4-FORMAMIDO-L-ARABINOSE TRANSFERASE-RELATED"/>
    <property type="match status" value="1"/>
</dbReference>
<reference evidence="2 3" key="1">
    <citation type="journal article" date="2016" name="Sci. Rep.">
        <title>Accelerated dysbiosis of gut microbiota during aggravation of DSS-induced colitis by a butyrate-producing bacterium.</title>
        <authorList>
            <person name="Zhang Q."/>
            <person name="Wu Y."/>
            <person name="Wang J."/>
            <person name="Wu G."/>
            <person name="Long W."/>
            <person name="Xue Z."/>
            <person name="Wang L."/>
            <person name="Zhang X."/>
            <person name="Pang X."/>
            <person name="Zhao Y."/>
            <person name="Zhao L."/>
            <person name="Zhang C."/>
        </authorList>
    </citation>
    <scope>NUCLEOTIDE SEQUENCE [LARGE SCALE GENOMIC DNA]</scope>
    <source>
        <strain evidence="2 3">BPB5</strain>
    </source>
</reference>
<dbReference type="AlphaFoldDB" id="A0A1Q2C4T5"/>
<dbReference type="Proteomes" id="UP000188159">
    <property type="component" value="Chromosome"/>
</dbReference>
<accession>A0A1Q2C4T5</accession>
<dbReference type="InterPro" id="IPR050256">
    <property type="entry name" value="Glycosyltransferase_2"/>
</dbReference>
<dbReference type="CDD" id="cd04179">
    <property type="entry name" value="DPM_DPG-synthase_like"/>
    <property type="match status" value="1"/>
</dbReference>
<dbReference type="SUPFAM" id="SSF53448">
    <property type="entry name" value="Nucleotide-diphospho-sugar transferases"/>
    <property type="match status" value="1"/>
</dbReference>
<gene>
    <name evidence="2" type="ORF">DO83_03490</name>
</gene>
<name>A0A1Q2C4T5_ANAHA</name>
<keyword evidence="2" id="KW-0808">Transferase</keyword>
<evidence type="ECO:0000259" key="1">
    <source>
        <dbReference type="Pfam" id="PF00535"/>
    </source>
</evidence>
<protein>
    <submittedName>
        <fullName evidence="2">Cell wall biogenesis glycosyltransferase</fullName>
    </submittedName>
</protein>
<feature type="domain" description="Glycosyltransferase 2-like" evidence="1">
    <location>
        <begin position="17"/>
        <end position="154"/>
    </location>
</feature>
<evidence type="ECO:0000313" key="3">
    <source>
        <dbReference type="Proteomes" id="UP000188159"/>
    </source>
</evidence>
<dbReference type="InterPro" id="IPR029044">
    <property type="entry name" value="Nucleotide-diphossugar_trans"/>
</dbReference>
<organism evidence="2 3">
    <name type="scientific">Anaerostipes hadrus</name>
    <dbReference type="NCBI Taxonomy" id="649756"/>
    <lineage>
        <taxon>Bacteria</taxon>
        <taxon>Bacillati</taxon>
        <taxon>Bacillota</taxon>
        <taxon>Clostridia</taxon>
        <taxon>Lachnospirales</taxon>
        <taxon>Lachnospiraceae</taxon>
        <taxon>Anaerostipes</taxon>
    </lineage>
</organism>
<dbReference type="PANTHER" id="PTHR48090:SF7">
    <property type="entry name" value="RFBJ PROTEIN"/>
    <property type="match status" value="1"/>
</dbReference>
<dbReference type="GO" id="GO:0016740">
    <property type="term" value="F:transferase activity"/>
    <property type="evidence" value="ECO:0007669"/>
    <property type="project" value="UniProtKB-KW"/>
</dbReference>
<sequence length="269" mass="31101">MDNRENVRKESKKAVLIIIPAYNEEKNIVPLLEKLEQPEITQFADILVVNDASQDETNHVTKKRNHTVITNVFNLGYGSGLQLGYKYAVRKGYSYVIQMDADGQHDVCNLLEIYKELQKEDENGKLPDIVLGSRFMEGSSEYTVSWAKKIAFVWFRAILKLGTGKKITDPTTGLQGLNWKTFLFYSKYNNFDDKYPDANMLMQMLLLGFRVREIPAVMHVRTAGVSMHSGLKPIVYMFRMTVSILAVWIREKILKMDEDKIRELEKYNE</sequence>
<dbReference type="RefSeq" id="WP_077325659.1">
    <property type="nucleotide sequence ID" value="NZ_CP012098.1"/>
</dbReference>
<proteinExistence type="predicted"/>
<dbReference type="InterPro" id="IPR001173">
    <property type="entry name" value="Glyco_trans_2-like"/>
</dbReference>